<keyword evidence="1" id="KW-0732">Signal</keyword>
<evidence type="ECO:0000313" key="3">
    <source>
        <dbReference type="Proteomes" id="UP000636453"/>
    </source>
</evidence>
<dbReference type="Proteomes" id="UP000636453">
    <property type="component" value="Unassembled WGS sequence"/>
</dbReference>
<reference evidence="2" key="1">
    <citation type="journal article" date="2014" name="Int. J. Syst. Evol. Microbiol.">
        <title>Complete genome sequence of Corynebacterium casei LMG S-19264T (=DSM 44701T), isolated from a smear-ripened cheese.</title>
        <authorList>
            <consortium name="US DOE Joint Genome Institute (JGI-PGF)"/>
            <person name="Walter F."/>
            <person name="Albersmeier A."/>
            <person name="Kalinowski J."/>
            <person name="Ruckert C."/>
        </authorList>
    </citation>
    <scope>NUCLEOTIDE SEQUENCE</scope>
    <source>
        <strain evidence="2">KCTC 32020</strain>
    </source>
</reference>
<keyword evidence="3" id="KW-1185">Reference proteome</keyword>
<gene>
    <name evidence="2" type="ORF">GCM10007167_21950</name>
</gene>
<evidence type="ECO:0000313" key="2">
    <source>
        <dbReference type="EMBL" id="GHE39404.1"/>
    </source>
</evidence>
<reference evidence="2" key="2">
    <citation type="submission" date="2020-09" db="EMBL/GenBank/DDBJ databases">
        <authorList>
            <person name="Sun Q."/>
            <person name="Kim S."/>
        </authorList>
    </citation>
    <scope>NUCLEOTIDE SEQUENCE</scope>
    <source>
        <strain evidence="2">KCTC 32020</strain>
    </source>
</reference>
<dbReference type="SUPFAM" id="SSF159501">
    <property type="entry name" value="EreA/ChaN-like"/>
    <property type="match status" value="1"/>
</dbReference>
<evidence type="ECO:0008006" key="4">
    <source>
        <dbReference type="Google" id="ProtNLM"/>
    </source>
</evidence>
<accession>A0A918Z732</accession>
<proteinExistence type="predicted"/>
<feature type="chain" id="PRO_5036725381" description="Calcium-binding protein" evidence="1">
    <location>
        <begin position="23"/>
        <end position="271"/>
    </location>
</feature>
<name>A0A918Z732_9GAMM</name>
<dbReference type="AlphaFoldDB" id="A0A918Z732"/>
<feature type="signal peptide" evidence="1">
    <location>
        <begin position="1"/>
        <end position="22"/>
    </location>
</feature>
<comment type="caution">
    <text evidence="2">The sequence shown here is derived from an EMBL/GenBank/DDBJ whole genome shotgun (WGS) entry which is preliminary data.</text>
</comment>
<protein>
    <recommendedName>
        <fullName evidence="4">Calcium-binding protein</fullName>
    </recommendedName>
</protein>
<organism evidence="2 3">
    <name type="scientific">Vulcaniibacterium thermophilum</name>
    <dbReference type="NCBI Taxonomy" id="1169913"/>
    <lineage>
        <taxon>Bacteria</taxon>
        <taxon>Pseudomonadati</taxon>
        <taxon>Pseudomonadota</taxon>
        <taxon>Gammaproteobacteria</taxon>
        <taxon>Lysobacterales</taxon>
        <taxon>Lysobacteraceae</taxon>
        <taxon>Vulcaniibacterium</taxon>
    </lineage>
</organism>
<evidence type="ECO:0000256" key="1">
    <source>
        <dbReference type="SAM" id="SignalP"/>
    </source>
</evidence>
<sequence>MMKAWQGWMLAAMLPCSALATAVEPPEASAATLQAAVGGHRLIVLGELHGTREVPALAGALAQRYTAAGEPVVIALELPRDGNAAVRRYLATDGSAQARRQLLAERFLRPPAPAHDGRRNQAVVELIEQVRVLRRHGRDVAVVLIDVEQSRGDAAWRDRRMARTLRAVAAALPRGRVIAVVGNVHAMRVRPEGPRWPKALQTPMAAHLADLMPYTVEVTARQGAFWACASAGRCGVQAIPASAARSRPLDDHQPWHYRLVLPQLTPAAVLR</sequence>
<dbReference type="EMBL" id="BNCF01000012">
    <property type="protein sequence ID" value="GHE39404.1"/>
    <property type="molecule type" value="Genomic_DNA"/>
</dbReference>